<comment type="caution">
    <text evidence="1">The sequence shown here is derived from an EMBL/GenBank/DDBJ whole genome shotgun (WGS) entry which is preliminary data.</text>
</comment>
<dbReference type="GeneID" id="92824997"/>
<dbReference type="EMBL" id="ABVR01000041">
    <property type="protein sequence ID" value="EEG89687.1"/>
    <property type="molecule type" value="Genomic_DNA"/>
</dbReference>
<organism evidence="1 2">
    <name type="scientific">Coprococcus comes ATCC 27758</name>
    <dbReference type="NCBI Taxonomy" id="470146"/>
    <lineage>
        <taxon>Bacteria</taxon>
        <taxon>Bacillati</taxon>
        <taxon>Bacillota</taxon>
        <taxon>Clostridia</taxon>
        <taxon>Lachnospirales</taxon>
        <taxon>Lachnospiraceae</taxon>
        <taxon>Coprococcus</taxon>
    </lineage>
</organism>
<gene>
    <name evidence="1" type="ORF">COPCOM_02672</name>
</gene>
<protein>
    <submittedName>
        <fullName evidence="1">Uncharacterized protein</fullName>
    </submittedName>
</protein>
<dbReference type="HOGENOM" id="CLU_3151686_0_0_9"/>
<dbReference type="AlphaFoldDB" id="C0BA45"/>
<sequence length="48" mass="5437">MFVVFVGALTVFLIIGMLLAWVGNKILLSILKDNAKAEKEIKERKMDE</sequence>
<accession>C0BA45</accession>
<evidence type="ECO:0000313" key="2">
    <source>
        <dbReference type="Proteomes" id="UP000003793"/>
    </source>
</evidence>
<reference evidence="1 2" key="1">
    <citation type="submission" date="2009-02" db="EMBL/GenBank/DDBJ databases">
        <authorList>
            <person name="Fulton L."/>
            <person name="Clifton S."/>
            <person name="Fulton B."/>
            <person name="Xu J."/>
            <person name="Minx P."/>
            <person name="Pepin K.H."/>
            <person name="Johnson M."/>
            <person name="Bhonagiri V."/>
            <person name="Nash W.E."/>
            <person name="Mardis E.R."/>
            <person name="Wilson R.K."/>
        </authorList>
    </citation>
    <scope>NUCLEOTIDE SEQUENCE [LARGE SCALE GENOMIC DNA]</scope>
    <source>
        <strain evidence="1 2">ATCC 27758</strain>
    </source>
</reference>
<reference evidence="1 2" key="2">
    <citation type="submission" date="2009-03" db="EMBL/GenBank/DDBJ databases">
        <title>Draft genome sequence of Coprococcus comes (ATCC 27758).</title>
        <authorList>
            <person name="Sudarsanam P."/>
            <person name="Ley R."/>
            <person name="Guruge J."/>
            <person name="Turnbaugh P.J."/>
            <person name="Mahowald M."/>
            <person name="Liep D."/>
            <person name="Gordon J."/>
        </authorList>
    </citation>
    <scope>NUCLEOTIDE SEQUENCE [LARGE SCALE GENOMIC DNA]</scope>
    <source>
        <strain evidence="1 2">ATCC 27758</strain>
    </source>
</reference>
<proteinExistence type="predicted"/>
<dbReference type="Proteomes" id="UP000003793">
    <property type="component" value="Unassembled WGS sequence"/>
</dbReference>
<evidence type="ECO:0000313" key="1">
    <source>
        <dbReference type="EMBL" id="EEG89687.1"/>
    </source>
</evidence>
<name>C0BA45_9FIRM</name>
<dbReference type="RefSeq" id="WP_008375428.1">
    <property type="nucleotide sequence ID" value="NZ_CP102277.1"/>
</dbReference>